<dbReference type="InterPro" id="IPR036962">
    <property type="entry name" value="Glyco_hydro_3_N_sf"/>
</dbReference>
<protein>
    <submittedName>
        <fullName evidence="6">Beta-glucosidase</fullName>
    </submittedName>
</protein>
<dbReference type="InterPro" id="IPR002772">
    <property type="entry name" value="Glyco_hydro_3_C"/>
</dbReference>
<dbReference type="AlphaFoldDB" id="A0A5S5CYK4"/>
<evidence type="ECO:0000256" key="4">
    <source>
        <dbReference type="RuleBase" id="RU361161"/>
    </source>
</evidence>
<name>A0A5S5CYK4_9ACTN</name>
<sequence>MTTLSAAGTAPAAPLEATSDEAHLASRVSALGLADKVRLLTGATAWRLHPLEQVGLRSMALSDGPAGVRGIGEIAGETSLSFPAPSALAATWDVTLAGRLGELFASEARAHGVDVVLAPVVNLQRTPAGGRHFECYSEDPLLTAHVAGALVEHLQAAGVGACVKHLVGNESETGRTTYLARMDERTLREVYLAPFEHTLLRSGAWTVMAAYNGLDDGTEAATATEHHGLLRRILKEEWGYDGVVVSDWLATKSDVRSAAAGLDLVMPGPGGPWAAGLLDAVRAGAVPEAVIDDKVLRLLRLADRVGALQQPAGPTGAAVEPAPGSDAGPVPTGGGAALLRELAARSTVVLRNADGALPLDLPRADGAAVRIALLGPNAVDAFVQGGGSAHVTPQHVVSPEEGLRTALPQAEVTVLRGGDARRHAPDLDIDALVTVPGAEEPGLLVEVLDATGAVLRSHRHTGAWSGWLRGETDAAAVRLRGEIRLDAPGEHWLGIGTVGACRLVLDGQVLAEESRRVGAEVILDSSVNSPDDRGLTISVDQARTVLLEAVVQNVVTDGYGSFARAALRHRPPGPSIDDEIVEAVRLAARADVVVLVVGTNDEVESEGYDRPSLALPGRQDELVDRVLDVAPDAVVVVNAGAPCVLPWLERARTVLWTWFPGQECGAALADVLLGRTEPAGRLPWTLPAAEADVPVPSAVPGPDDRLDYIEGLHVGYRSWERLERTPAAPFGHGLGWTTWEYERVDCTDAPDGGLTLTVGLRNTGPRTGSEVVQAYLEPPAGGPERPVRWLAGFSVAQLPAGERTEVPVHIPLRALQVWDPARRRWTVPPGEYRFRVGRSIRDLRLDGTALRRREI</sequence>
<dbReference type="SUPFAM" id="SSF51445">
    <property type="entry name" value="(Trans)glycosidases"/>
    <property type="match status" value="1"/>
</dbReference>
<dbReference type="RefSeq" id="WP_208092357.1">
    <property type="nucleotide sequence ID" value="NZ_VNHW01000003.1"/>
</dbReference>
<dbReference type="Pfam" id="PF14310">
    <property type="entry name" value="Fn3-like"/>
    <property type="match status" value="1"/>
</dbReference>
<evidence type="ECO:0000313" key="7">
    <source>
        <dbReference type="Proteomes" id="UP000322499"/>
    </source>
</evidence>
<reference evidence="6 7" key="1">
    <citation type="submission" date="2019-07" db="EMBL/GenBank/DDBJ databases">
        <title>Genomic Encyclopedia of Archaeal and Bacterial Type Strains, Phase II (KMG-II): from individual species to whole genera.</title>
        <authorList>
            <person name="Goeker M."/>
        </authorList>
    </citation>
    <scope>NUCLEOTIDE SEQUENCE [LARGE SCALE GENOMIC DNA]</scope>
    <source>
        <strain evidence="6 7">DSM 46842</strain>
    </source>
</reference>
<gene>
    <name evidence="6" type="ORF">BD833_1036</name>
</gene>
<dbReference type="Gene3D" id="3.20.20.300">
    <property type="entry name" value="Glycoside hydrolase, family 3, N-terminal domain"/>
    <property type="match status" value="1"/>
</dbReference>
<dbReference type="Gene3D" id="2.60.40.10">
    <property type="entry name" value="Immunoglobulins"/>
    <property type="match status" value="1"/>
</dbReference>
<dbReference type="PRINTS" id="PR00133">
    <property type="entry name" value="GLHYDRLASE3"/>
</dbReference>
<dbReference type="Pfam" id="PF00933">
    <property type="entry name" value="Glyco_hydro_3"/>
    <property type="match status" value="1"/>
</dbReference>
<dbReference type="InterPro" id="IPR026891">
    <property type="entry name" value="Fn3-like"/>
</dbReference>
<dbReference type="PROSITE" id="PS00775">
    <property type="entry name" value="GLYCOSYL_HYDROL_F3"/>
    <property type="match status" value="1"/>
</dbReference>
<dbReference type="InterPro" id="IPR013783">
    <property type="entry name" value="Ig-like_fold"/>
</dbReference>
<evidence type="ECO:0000256" key="2">
    <source>
        <dbReference type="ARBA" id="ARBA00022801"/>
    </source>
</evidence>
<dbReference type="GO" id="GO:0004553">
    <property type="term" value="F:hydrolase activity, hydrolyzing O-glycosyl compounds"/>
    <property type="evidence" value="ECO:0007669"/>
    <property type="project" value="InterPro"/>
</dbReference>
<evidence type="ECO:0000256" key="3">
    <source>
        <dbReference type="ARBA" id="ARBA00023277"/>
    </source>
</evidence>
<keyword evidence="3" id="KW-0119">Carbohydrate metabolism</keyword>
<keyword evidence="7" id="KW-1185">Reference proteome</keyword>
<dbReference type="SUPFAM" id="SSF52279">
    <property type="entry name" value="Beta-D-glucan exohydrolase, C-terminal domain"/>
    <property type="match status" value="1"/>
</dbReference>
<dbReference type="PANTHER" id="PTHR42715:SF10">
    <property type="entry name" value="BETA-GLUCOSIDASE"/>
    <property type="match status" value="1"/>
</dbReference>
<dbReference type="EMBL" id="VNHW01000003">
    <property type="protein sequence ID" value="TYP88851.1"/>
    <property type="molecule type" value="Genomic_DNA"/>
</dbReference>
<comment type="similarity">
    <text evidence="1 4">Belongs to the glycosyl hydrolase 3 family.</text>
</comment>
<dbReference type="Gene3D" id="2.60.120.260">
    <property type="entry name" value="Galactose-binding domain-like"/>
    <property type="match status" value="1"/>
</dbReference>
<dbReference type="SMART" id="SM01217">
    <property type="entry name" value="Fn3_like"/>
    <property type="match status" value="1"/>
</dbReference>
<dbReference type="GO" id="GO:0005975">
    <property type="term" value="P:carbohydrate metabolic process"/>
    <property type="evidence" value="ECO:0007669"/>
    <property type="project" value="InterPro"/>
</dbReference>
<evidence type="ECO:0000259" key="5">
    <source>
        <dbReference type="SMART" id="SM01217"/>
    </source>
</evidence>
<dbReference type="Pfam" id="PF01915">
    <property type="entry name" value="Glyco_hydro_3_C"/>
    <property type="match status" value="1"/>
</dbReference>
<keyword evidence="4" id="KW-0326">Glycosidase</keyword>
<dbReference type="Proteomes" id="UP000322499">
    <property type="component" value="Unassembled WGS sequence"/>
</dbReference>
<dbReference type="InterPro" id="IPR001764">
    <property type="entry name" value="Glyco_hydro_3_N"/>
</dbReference>
<dbReference type="Gene3D" id="3.40.50.1700">
    <property type="entry name" value="Glycoside hydrolase family 3 C-terminal domain"/>
    <property type="match status" value="1"/>
</dbReference>
<keyword evidence="2 4" id="KW-0378">Hydrolase</keyword>
<comment type="caution">
    <text evidence="6">The sequence shown here is derived from an EMBL/GenBank/DDBJ whole genome shotgun (WGS) entry which is preliminary data.</text>
</comment>
<dbReference type="PANTHER" id="PTHR42715">
    <property type="entry name" value="BETA-GLUCOSIDASE"/>
    <property type="match status" value="1"/>
</dbReference>
<dbReference type="InterPro" id="IPR017853">
    <property type="entry name" value="GH"/>
</dbReference>
<evidence type="ECO:0000313" key="6">
    <source>
        <dbReference type="EMBL" id="TYP88851.1"/>
    </source>
</evidence>
<accession>A0A5S5CYK4</accession>
<dbReference type="InterPro" id="IPR036881">
    <property type="entry name" value="Glyco_hydro_3_C_sf"/>
</dbReference>
<dbReference type="SUPFAM" id="SSF56988">
    <property type="entry name" value="Anthrax protective antigen"/>
    <property type="match status" value="1"/>
</dbReference>
<dbReference type="InterPro" id="IPR019800">
    <property type="entry name" value="Glyco_hydro_3_AS"/>
</dbReference>
<feature type="domain" description="Fibronectin type III-like" evidence="5">
    <location>
        <begin position="770"/>
        <end position="840"/>
    </location>
</feature>
<proteinExistence type="inferred from homology"/>
<evidence type="ECO:0000256" key="1">
    <source>
        <dbReference type="ARBA" id="ARBA00005336"/>
    </source>
</evidence>
<dbReference type="InterPro" id="IPR050288">
    <property type="entry name" value="Cellulose_deg_GH3"/>
</dbReference>
<organism evidence="6 7">
    <name type="scientific">Blastococcus xanthinilyticus</name>
    <dbReference type="NCBI Taxonomy" id="1564164"/>
    <lineage>
        <taxon>Bacteria</taxon>
        <taxon>Bacillati</taxon>
        <taxon>Actinomycetota</taxon>
        <taxon>Actinomycetes</taxon>
        <taxon>Geodermatophilales</taxon>
        <taxon>Geodermatophilaceae</taxon>
        <taxon>Blastococcus</taxon>
    </lineage>
</organism>